<proteinExistence type="predicted"/>
<dbReference type="PANTHER" id="PTHR31044">
    <property type="entry name" value="BETA-1,3 GLUCANASE"/>
    <property type="match status" value="1"/>
</dbReference>
<evidence type="ECO:0000256" key="4">
    <source>
        <dbReference type="ARBA" id="ARBA00022729"/>
    </source>
</evidence>
<evidence type="ECO:0000256" key="5">
    <source>
        <dbReference type="ARBA" id="ARBA00023136"/>
    </source>
</evidence>
<keyword evidence="4 10" id="KW-0732">Signal</keyword>
<keyword evidence="5 9" id="KW-0472">Membrane</keyword>
<dbReference type="EMBL" id="NMUH01007168">
    <property type="protein sequence ID" value="MQM16785.1"/>
    <property type="molecule type" value="Genomic_DNA"/>
</dbReference>
<dbReference type="GO" id="GO:0009506">
    <property type="term" value="C:plasmodesma"/>
    <property type="evidence" value="ECO:0007669"/>
    <property type="project" value="UniProtKB-ARBA"/>
</dbReference>
<sequence length="186" mass="18387">MAALVLLVLLSAFVGGSDATWCVCRSDVSQVAQQKTLDYACGAGADCTPVSQNGACYSPNTVLAHCSYAANSYFQRKGQAAGTCDFSGTATITATDPSYSTCSFPSSVSTAGTATTTPVSGTPAGTTTTGTPSTFTPNTNGVLGGLGPSGGLSTDTTAAAAATGVVSLTLPVVTVLAGVALLRLHW</sequence>
<evidence type="ECO:0000313" key="13">
    <source>
        <dbReference type="Proteomes" id="UP000652761"/>
    </source>
</evidence>
<dbReference type="FunFam" id="1.20.58.1040:FF:000001">
    <property type="entry name" value="Glucan endo-1,3-beta-glucosidase 4"/>
    <property type="match status" value="1"/>
</dbReference>
<evidence type="ECO:0000313" key="12">
    <source>
        <dbReference type="EMBL" id="MQM16785.1"/>
    </source>
</evidence>
<keyword evidence="9" id="KW-1133">Transmembrane helix</keyword>
<feature type="domain" description="X8" evidence="11">
    <location>
        <begin position="20"/>
        <end position="104"/>
    </location>
</feature>
<organism evidence="12 13">
    <name type="scientific">Colocasia esculenta</name>
    <name type="common">Wild taro</name>
    <name type="synonym">Arum esculentum</name>
    <dbReference type="NCBI Taxonomy" id="4460"/>
    <lineage>
        <taxon>Eukaryota</taxon>
        <taxon>Viridiplantae</taxon>
        <taxon>Streptophyta</taxon>
        <taxon>Embryophyta</taxon>
        <taxon>Tracheophyta</taxon>
        <taxon>Spermatophyta</taxon>
        <taxon>Magnoliopsida</taxon>
        <taxon>Liliopsida</taxon>
        <taxon>Araceae</taxon>
        <taxon>Aroideae</taxon>
        <taxon>Colocasieae</taxon>
        <taxon>Colocasia</taxon>
    </lineage>
</organism>
<name>A0A843XBV9_COLES</name>
<dbReference type="PANTHER" id="PTHR31044:SF25">
    <property type="entry name" value="PLASMODESMATA CALLOSE-BINDING PROTEIN 3"/>
    <property type="match status" value="1"/>
</dbReference>
<comment type="caution">
    <text evidence="12">The sequence shown here is derived from an EMBL/GenBank/DDBJ whole genome shotgun (WGS) entry which is preliminary data.</text>
</comment>
<reference evidence="12" key="1">
    <citation type="submission" date="2017-07" db="EMBL/GenBank/DDBJ databases">
        <title>Taro Niue Genome Assembly and Annotation.</title>
        <authorList>
            <person name="Atibalentja N."/>
            <person name="Keating K."/>
            <person name="Fields C.J."/>
        </authorList>
    </citation>
    <scope>NUCLEOTIDE SEQUENCE</scope>
    <source>
        <strain evidence="12">Niue_2</strain>
        <tissue evidence="12">Leaf</tissue>
    </source>
</reference>
<evidence type="ECO:0000256" key="3">
    <source>
        <dbReference type="ARBA" id="ARBA00022622"/>
    </source>
</evidence>
<dbReference type="InterPro" id="IPR012946">
    <property type="entry name" value="X8"/>
</dbReference>
<evidence type="ECO:0000256" key="2">
    <source>
        <dbReference type="ARBA" id="ARBA00022475"/>
    </source>
</evidence>
<keyword evidence="13" id="KW-1185">Reference proteome</keyword>
<keyword evidence="3" id="KW-0449">Lipoprotein</keyword>
<feature type="chain" id="PRO_5032976031" description="X8 domain-containing protein" evidence="10">
    <location>
        <begin position="20"/>
        <end position="186"/>
    </location>
</feature>
<dbReference type="GO" id="GO:0005886">
    <property type="term" value="C:plasma membrane"/>
    <property type="evidence" value="ECO:0007669"/>
    <property type="project" value="UniProtKB-SubCell"/>
</dbReference>
<gene>
    <name evidence="12" type="ORF">Taro_049745</name>
</gene>
<keyword evidence="2" id="KW-1003">Cell membrane</keyword>
<evidence type="ECO:0000256" key="10">
    <source>
        <dbReference type="SAM" id="SignalP"/>
    </source>
</evidence>
<dbReference type="OrthoDB" id="417697at2759"/>
<dbReference type="Proteomes" id="UP000652761">
    <property type="component" value="Unassembled WGS sequence"/>
</dbReference>
<evidence type="ECO:0000256" key="9">
    <source>
        <dbReference type="SAM" id="Phobius"/>
    </source>
</evidence>
<feature type="signal peptide" evidence="10">
    <location>
        <begin position="1"/>
        <end position="19"/>
    </location>
</feature>
<keyword evidence="7" id="KW-0325">Glycoprotein</keyword>
<feature type="region of interest" description="Disordered" evidence="8">
    <location>
        <begin position="111"/>
        <end position="148"/>
    </location>
</feature>
<dbReference type="SMART" id="SM00768">
    <property type="entry name" value="X8"/>
    <property type="match status" value="1"/>
</dbReference>
<dbReference type="InterPro" id="IPR044788">
    <property type="entry name" value="X8_dom_prot"/>
</dbReference>
<feature type="compositionally biased region" description="Low complexity" evidence="8">
    <location>
        <begin position="111"/>
        <end position="141"/>
    </location>
</feature>
<keyword evidence="9" id="KW-0812">Transmembrane</keyword>
<feature type="transmembrane region" description="Helical" evidence="9">
    <location>
        <begin position="158"/>
        <end position="182"/>
    </location>
</feature>
<comment type="subcellular location">
    <subcellularLocation>
        <location evidence="1">Cell membrane</location>
        <topology evidence="1">Lipid-anchor</topology>
        <topology evidence="1">GPI-anchor</topology>
    </subcellularLocation>
</comment>
<dbReference type="AlphaFoldDB" id="A0A843XBV9"/>
<protein>
    <recommendedName>
        <fullName evidence="11">X8 domain-containing protein</fullName>
    </recommendedName>
</protein>
<keyword evidence="6" id="KW-1015">Disulfide bond</keyword>
<dbReference type="GO" id="GO:0098552">
    <property type="term" value="C:side of membrane"/>
    <property type="evidence" value="ECO:0007669"/>
    <property type="project" value="UniProtKB-KW"/>
</dbReference>
<evidence type="ECO:0000256" key="6">
    <source>
        <dbReference type="ARBA" id="ARBA00023157"/>
    </source>
</evidence>
<evidence type="ECO:0000256" key="8">
    <source>
        <dbReference type="SAM" id="MobiDB-lite"/>
    </source>
</evidence>
<dbReference type="Pfam" id="PF07983">
    <property type="entry name" value="X8"/>
    <property type="match status" value="1"/>
</dbReference>
<evidence type="ECO:0000256" key="7">
    <source>
        <dbReference type="ARBA" id="ARBA00023180"/>
    </source>
</evidence>
<accession>A0A843XBV9</accession>
<evidence type="ECO:0000256" key="1">
    <source>
        <dbReference type="ARBA" id="ARBA00004609"/>
    </source>
</evidence>
<dbReference type="Gene3D" id="1.20.58.1040">
    <property type="match status" value="1"/>
</dbReference>
<evidence type="ECO:0000259" key="11">
    <source>
        <dbReference type="SMART" id="SM00768"/>
    </source>
</evidence>
<keyword evidence="3" id="KW-0336">GPI-anchor</keyword>